<reference evidence="1 2" key="1">
    <citation type="submission" date="2014-04" db="EMBL/GenBank/DDBJ databases">
        <authorList>
            <consortium name="DOE Joint Genome Institute"/>
            <person name="Kuo A."/>
            <person name="Kohler A."/>
            <person name="Nagy L.G."/>
            <person name="Floudas D."/>
            <person name="Copeland A."/>
            <person name="Barry K.W."/>
            <person name="Cichocki N."/>
            <person name="Veneault-Fourrey C."/>
            <person name="LaButti K."/>
            <person name="Lindquist E.A."/>
            <person name="Lipzen A."/>
            <person name="Lundell T."/>
            <person name="Morin E."/>
            <person name="Murat C."/>
            <person name="Sun H."/>
            <person name="Tunlid A."/>
            <person name="Henrissat B."/>
            <person name="Grigoriev I.V."/>
            <person name="Hibbett D.S."/>
            <person name="Martin F."/>
            <person name="Nordberg H.P."/>
            <person name="Cantor M.N."/>
            <person name="Hua S.X."/>
        </authorList>
    </citation>
    <scope>NUCLEOTIDE SEQUENCE [LARGE SCALE GENOMIC DNA]</scope>
    <source>
        <strain evidence="1 2">Foug A</strain>
    </source>
</reference>
<dbReference type="HOGENOM" id="CLU_2198563_0_0_1"/>
<reference evidence="2" key="2">
    <citation type="submission" date="2015-01" db="EMBL/GenBank/DDBJ databases">
        <title>Evolutionary Origins and Diversification of the Mycorrhizal Mutualists.</title>
        <authorList>
            <consortium name="DOE Joint Genome Institute"/>
            <consortium name="Mycorrhizal Genomics Consortium"/>
            <person name="Kohler A."/>
            <person name="Kuo A."/>
            <person name="Nagy L.G."/>
            <person name="Floudas D."/>
            <person name="Copeland A."/>
            <person name="Barry K.W."/>
            <person name="Cichocki N."/>
            <person name="Veneault-Fourrey C."/>
            <person name="LaButti K."/>
            <person name="Lindquist E.A."/>
            <person name="Lipzen A."/>
            <person name="Lundell T."/>
            <person name="Morin E."/>
            <person name="Murat C."/>
            <person name="Riley R."/>
            <person name="Ohm R."/>
            <person name="Sun H."/>
            <person name="Tunlid A."/>
            <person name="Henrissat B."/>
            <person name="Grigoriev I.V."/>
            <person name="Hibbett D.S."/>
            <person name="Martin F."/>
        </authorList>
    </citation>
    <scope>NUCLEOTIDE SEQUENCE [LARGE SCALE GENOMIC DNA]</scope>
    <source>
        <strain evidence="2">Foug A</strain>
    </source>
</reference>
<dbReference type="InParanoid" id="A0A0C3DQR3"/>
<evidence type="ECO:0000313" key="1">
    <source>
        <dbReference type="EMBL" id="KIM58336.1"/>
    </source>
</evidence>
<gene>
    <name evidence="1" type="ORF">SCLCIDRAFT_1093240</name>
</gene>
<accession>A0A0C3DQR3</accession>
<proteinExistence type="predicted"/>
<keyword evidence="2" id="KW-1185">Reference proteome</keyword>
<name>A0A0C3DQR3_9AGAM</name>
<dbReference type="AlphaFoldDB" id="A0A0C3DQR3"/>
<organism evidence="1 2">
    <name type="scientific">Scleroderma citrinum Foug A</name>
    <dbReference type="NCBI Taxonomy" id="1036808"/>
    <lineage>
        <taxon>Eukaryota</taxon>
        <taxon>Fungi</taxon>
        <taxon>Dikarya</taxon>
        <taxon>Basidiomycota</taxon>
        <taxon>Agaricomycotina</taxon>
        <taxon>Agaricomycetes</taxon>
        <taxon>Agaricomycetidae</taxon>
        <taxon>Boletales</taxon>
        <taxon>Sclerodermatineae</taxon>
        <taxon>Sclerodermataceae</taxon>
        <taxon>Scleroderma</taxon>
    </lineage>
</organism>
<dbReference type="Proteomes" id="UP000053989">
    <property type="component" value="Unassembled WGS sequence"/>
</dbReference>
<evidence type="ECO:0000313" key="2">
    <source>
        <dbReference type="Proteomes" id="UP000053989"/>
    </source>
</evidence>
<protein>
    <submittedName>
        <fullName evidence="1">Uncharacterized protein</fullName>
    </submittedName>
</protein>
<sequence length="108" mass="12304">MYVCMPSITNDPYYATTRKVLRTWVKNAMTYETYGVHHPMPLQGFISGFILMHSSNSKCQRKTDRLGLDGCDGRSDPPSPPRCTSLYIPTNDINEITKHIKSDFQQTS</sequence>
<dbReference type="EMBL" id="KN822087">
    <property type="protein sequence ID" value="KIM58336.1"/>
    <property type="molecule type" value="Genomic_DNA"/>
</dbReference>